<dbReference type="HOGENOM" id="CLU_3044021_0_0_7"/>
<protein>
    <submittedName>
        <fullName evidence="1">Uncharacterized protein</fullName>
    </submittedName>
</protein>
<organism evidence="1 2">
    <name type="scientific">Haliangium ochraceum (strain DSM 14365 / JCM 11303 / SMP-2)</name>
    <dbReference type="NCBI Taxonomy" id="502025"/>
    <lineage>
        <taxon>Bacteria</taxon>
        <taxon>Pseudomonadati</taxon>
        <taxon>Myxococcota</taxon>
        <taxon>Polyangia</taxon>
        <taxon>Haliangiales</taxon>
        <taxon>Kofleriaceae</taxon>
        <taxon>Haliangium</taxon>
    </lineage>
</organism>
<evidence type="ECO:0000313" key="2">
    <source>
        <dbReference type="Proteomes" id="UP000001880"/>
    </source>
</evidence>
<dbReference type="EMBL" id="CP001804">
    <property type="protein sequence ID" value="ACY15041.1"/>
    <property type="molecule type" value="Genomic_DNA"/>
</dbReference>
<sequence length="54" mass="5883">MTRDLSMQGASAFGGEAPLRASLDTQTITWRGRRQHFVTAALDERAQPVLGPRG</sequence>
<evidence type="ECO:0000313" key="1">
    <source>
        <dbReference type="EMBL" id="ACY15041.1"/>
    </source>
</evidence>
<reference evidence="1 2" key="1">
    <citation type="journal article" date="2010" name="Stand. Genomic Sci.">
        <title>Complete genome sequence of Haliangium ochraceum type strain (SMP-2).</title>
        <authorList>
            <consortium name="US DOE Joint Genome Institute (JGI-PGF)"/>
            <person name="Ivanova N."/>
            <person name="Daum C."/>
            <person name="Lang E."/>
            <person name="Abt B."/>
            <person name="Kopitz M."/>
            <person name="Saunders E."/>
            <person name="Lapidus A."/>
            <person name="Lucas S."/>
            <person name="Glavina Del Rio T."/>
            <person name="Nolan M."/>
            <person name="Tice H."/>
            <person name="Copeland A."/>
            <person name="Cheng J.F."/>
            <person name="Chen F."/>
            <person name="Bruce D."/>
            <person name="Goodwin L."/>
            <person name="Pitluck S."/>
            <person name="Mavromatis K."/>
            <person name="Pati A."/>
            <person name="Mikhailova N."/>
            <person name="Chen A."/>
            <person name="Palaniappan K."/>
            <person name="Land M."/>
            <person name="Hauser L."/>
            <person name="Chang Y.J."/>
            <person name="Jeffries C.D."/>
            <person name="Detter J.C."/>
            <person name="Brettin T."/>
            <person name="Rohde M."/>
            <person name="Goker M."/>
            <person name="Bristow J."/>
            <person name="Markowitz V."/>
            <person name="Eisen J.A."/>
            <person name="Hugenholtz P."/>
            <person name="Kyrpides N.C."/>
            <person name="Klenk H.P."/>
        </authorList>
    </citation>
    <scope>NUCLEOTIDE SEQUENCE [LARGE SCALE GENOMIC DNA]</scope>
    <source>
        <strain evidence="2">DSM 14365 / CIP 107738 / JCM 11303 / AJ 13395 / SMP-2</strain>
    </source>
</reference>
<accession>D0LKJ3</accession>
<dbReference type="AlphaFoldDB" id="D0LKJ3"/>
<dbReference type="Proteomes" id="UP000001880">
    <property type="component" value="Chromosome"/>
</dbReference>
<name>D0LKJ3_HALO1</name>
<dbReference type="RefSeq" id="WP_012827649.1">
    <property type="nucleotide sequence ID" value="NC_013440.1"/>
</dbReference>
<proteinExistence type="predicted"/>
<dbReference type="KEGG" id="hoh:Hoch_2505"/>
<gene>
    <name evidence="1" type="ordered locus">Hoch_2505</name>
</gene>
<keyword evidence="2" id="KW-1185">Reference proteome</keyword>